<evidence type="ECO:0000256" key="7">
    <source>
        <dbReference type="SAM" id="Phobius"/>
    </source>
</evidence>
<dbReference type="InterPro" id="IPR001757">
    <property type="entry name" value="P_typ_ATPase"/>
</dbReference>
<keyword evidence="2 7" id="KW-0812">Transmembrane</keyword>
<dbReference type="InterPro" id="IPR023299">
    <property type="entry name" value="ATPase_P-typ_cyto_dom_N"/>
</dbReference>
<dbReference type="PRINTS" id="PR00119">
    <property type="entry name" value="CATATPASE"/>
</dbReference>
<evidence type="ECO:0000256" key="2">
    <source>
        <dbReference type="ARBA" id="ARBA00022692"/>
    </source>
</evidence>
<proteinExistence type="predicted"/>
<dbReference type="AlphaFoldDB" id="A0AAW6UER8"/>
<dbReference type="Pfam" id="PF00702">
    <property type="entry name" value="Hydrolase"/>
    <property type="match status" value="1"/>
</dbReference>
<keyword evidence="4 7" id="KW-1133">Transmembrane helix</keyword>
<evidence type="ECO:0000313" key="10">
    <source>
        <dbReference type="Proteomes" id="UP001431532"/>
    </source>
</evidence>
<feature type="transmembrane region" description="Helical" evidence="7">
    <location>
        <begin position="127"/>
        <end position="147"/>
    </location>
</feature>
<feature type="transmembrane region" description="Helical" evidence="7">
    <location>
        <begin position="787"/>
        <end position="806"/>
    </location>
</feature>
<organism evidence="9 10">
    <name type="scientific">Peloplasma aerotolerans</name>
    <dbReference type="NCBI Taxonomy" id="3044389"/>
    <lineage>
        <taxon>Bacteria</taxon>
        <taxon>Bacillati</taxon>
        <taxon>Mycoplasmatota</taxon>
        <taxon>Mollicutes</taxon>
        <taxon>Acholeplasmatales</taxon>
        <taxon>Acholeplasmataceae</taxon>
        <taxon>Peloplasma</taxon>
    </lineage>
</organism>
<feature type="transmembrane region" description="Helical" evidence="7">
    <location>
        <begin position="858"/>
        <end position="880"/>
    </location>
</feature>
<dbReference type="InterPro" id="IPR036412">
    <property type="entry name" value="HAD-like_sf"/>
</dbReference>
<dbReference type="GO" id="GO:0016020">
    <property type="term" value="C:membrane"/>
    <property type="evidence" value="ECO:0007669"/>
    <property type="project" value="UniProtKB-SubCell"/>
</dbReference>
<dbReference type="InterPro" id="IPR059000">
    <property type="entry name" value="ATPase_P-type_domA"/>
</dbReference>
<feature type="transmembrane region" description="Helical" evidence="7">
    <location>
        <begin position="818"/>
        <end position="838"/>
    </location>
</feature>
<evidence type="ECO:0000259" key="8">
    <source>
        <dbReference type="Pfam" id="PF00122"/>
    </source>
</evidence>
<feature type="domain" description="P-type ATPase A" evidence="8">
    <location>
        <begin position="186"/>
        <end position="285"/>
    </location>
</feature>
<evidence type="ECO:0000256" key="6">
    <source>
        <dbReference type="SAM" id="MobiDB-lite"/>
    </source>
</evidence>
<dbReference type="InterPro" id="IPR018303">
    <property type="entry name" value="ATPase_P-typ_P_site"/>
</dbReference>
<dbReference type="GO" id="GO:0005524">
    <property type="term" value="F:ATP binding"/>
    <property type="evidence" value="ECO:0007669"/>
    <property type="project" value="InterPro"/>
</dbReference>
<dbReference type="SFLD" id="SFLDS00003">
    <property type="entry name" value="Haloacid_Dehalogenase"/>
    <property type="match status" value="1"/>
</dbReference>
<feature type="region of interest" description="Disordered" evidence="6">
    <location>
        <begin position="23"/>
        <end position="42"/>
    </location>
</feature>
<feature type="transmembrane region" description="Helical" evidence="7">
    <location>
        <begin position="754"/>
        <end position="775"/>
    </location>
</feature>
<accession>A0AAW6UER8</accession>
<keyword evidence="3" id="KW-1278">Translocase</keyword>
<feature type="transmembrane region" description="Helical" evidence="7">
    <location>
        <begin position="352"/>
        <end position="374"/>
    </location>
</feature>
<feature type="non-terminal residue" evidence="9">
    <location>
        <position position="1"/>
    </location>
</feature>
<dbReference type="InterPro" id="IPR044492">
    <property type="entry name" value="P_typ_ATPase_HD_dom"/>
</dbReference>
<feature type="transmembrane region" description="Helical" evidence="7">
    <location>
        <begin position="301"/>
        <end position="320"/>
    </location>
</feature>
<keyword evidence="10" id="KW-1185">Reference proteome</keyword>
<dbReference type="Gene3D" id="2.70.150.10">
    <property type="entry name" value="Calcium-transporting ATPase, cytoplasmic transduction domain A"/>
    <property type="match status" value="1"/>
</dbReference>
<dbReference type="EMBL" id="JASCXW010000031">
    <property type="protein sequence ID" value="MDI6453508.1"/>
    <property type="molecule type" value="Genomic_DNA"/>
</dbReference>
<dbReference type="InterPro" id="IPR023214">
    <property type="entry name" value="HAD_sf"/>
</dbReference>
<comment type="caution">
    <text evidence="9">The sequence shown here is derived from an EMBL/GenBank/DDBJ whole genome shotgun (WGS) entry which is preliminary data.</text>
</comment>
<evidence type="ECO:0000256" key="4">
    <source>
        <dbReference type="ARBA" id="ARBA00022989"/>
    </source>
</evidence>
<dbReference type="Proteomes" id="UP001431532">
    <property type="component" value="Unassembled WGS sequence"/>
</dbReference>
<dbReference type="PROSITE" id="PS00154">
    <property type="entry name" value="ATPASE_E1_E2"/>
    <property type="match status" value="1"/>
</dbReference>
<dbReference type="Gene3D" id="3.40.50.1000">
    <property type="entry name" value="HAD superfamily/HAD-like"/>
    <property type="match status" value="1"/>
</dbReference>
<name>A0AAW6UER8_9MOLU</name>
<dbReference type="Gene3D" id="3.40.1110.10">
    <property type="entry name" value="Calcium-transporting ATPase, cytoplasmic domain N"/>
    <property type="match status" value="1"/>
</dbReference>
<gene>
    <name evidence="9" type="ORF">QJ521_08010</name>
</gene>
<comment type="subcellular location">
    <subcellularLocation>
        <location evidence="1">Membrane</location>
        <topology evidence="1">Multi-pass membrane protein</topology>
    </subcellularLocation>
</comment>
<dbReference type="InterPro" id="IPR023298">
    <property type="entry name" value="ATPase_P-typ_TM_dom_sf"/>
</dbReference>
<dbReference type="GO" id="GO:0016887">
    <property type="term" value="F:ATP hydrolysis activity"/>
    <property type="evidence" value="ECO:0007669"/>
    <property type="project" value="InterPro"/>
</dbReference>
<evidence type="ECO:0000256" key="5">
    <source>
        <dbReference type="ARBA" id="ARBA00023136"/>
    </source>
</evidence>
<keyword evidence="5 7" id="KW-0472">Membrane</keyword>
<protein>
    <submittedName>
        <fullName evidence="9">HAD-IC family P-type ATPase</fullName>
    </submittedName>
</protein>
<dbReference type="InterPro" id="IPR008250">
    <property type="entry name" value="ATPase_P-typ_transduc_dom_A_sf"/>
</dbReference>
<evidence type="ECO:0000256" key="1">
    <source>
        <dbReference type="ARBA" id="ARBA00004141"/>
    </source>
</evidence>
<feature type="transmembrane region" description="Helical" evidence="7">
    <location>
        <begin position="693"/>
        <end position="713"/>
    </location>
</feature>
<dbReference type="SUPFAM" id="SSF81653">
    <property type="entry name" value="Calcium ATPase, transduction domain A"/>
    <property type="match status" value="1"/>
</dbReference>
<dbReference type="Pfam" id="PF00122">
    <property type="entry name" value="E1-E2_ATPase"/>
    <property type="match status" value="1"/>
</dbReference>
<dbReference type="RefSeq" id="WP_282839941.1">
    <property type="nucleotide sequence ID" value="NZ_JASCXW010000031.1"/>
</dbReference>
<evidence type="ECO:0000313" key="9">
    <source>
        <dbReference type="EMBL" id="MDI6453508.1"/>
    </source>
</evidence>
<evidence type="ECO:0000256" key="3">
    <source>
        <dbReference type="ARBA" id="ARBA00022967"/>
    </source>
</evidence>
<dbReference type="NCBIfam" id="TIGR01494">
    <property type="entry name" value="ATPase_P-type"/>
    <property type="match status" value="2"/>
</dbReference>
<dbReference type="SUPFAM" id="SSF81665">
    <property type="entry name" value="Calcium ATPase, transmembrane domain M"/>
    <property type="match status" value="1"/>
</dbReference>
<dbReference type="PRINTS" id="PR00120">
    <property type="entry name" value="HATPASE"/>
</dbReference>
<feature type="transmembrane region" description="Helical" evidence="7">
    <location>
        <begin position="153"/>
        <end position="171"/>
    </location>
</feature>
<sequence>SMEKTVDKKVSAKNKQDELKSIIEDDTSSTENEISKLKKKKGPKTVIKEDMVTMKGDPLGLHVPLDDEPKESLNVKDKVKSKDDIVVERYNPDVEKGLSTDEVELRIMAGLNNITDTGSSKSIPTIVASNIFTFFNFLNFSIAVWLISVRASISHLLFMGVITANITIGIIQEIRAKKTIDKLSLLSAPTAIVIRDSDEFEIAIQDVVIDDILFLSSGKQIPADAVIRHGTIEVNESLLTGESDPIIKRKGDTLYSGSFVVSGSCNAQVTAVGKDIYIQKLTNQAKKYKKPESDLLGSLKLIIRIVGVIILPLAATLFYLNWVATDWSAHATLAQRLTSPEYAAIVKSTTGAMIGMIPSGLFLLTSMALAVGVIRLAQNNTLVQELYCIEMLARVDTLCLDKTGTITDGTMTVKSIIEYKNETGLTLKNTVSAMLNAQNDQNLTSDALADRFGTAKRIRHKNLIPFSSSRKYSAVQFDRYGTFILGAPEFVIKDGFNQIAKEVDKQADEGYRVLVVAHSDEDIKDNQFSGKITPLALIMIEDTIRPDAIETIDYFKSHNVEVKVISGDNAATVSRISQRAGIANADKYISLEGMQDKEVVRSASRYTVFGRVSPQQKKLLIESMKNNGRTVAMTGDGVNDILALKEADTSIAMASGSEAARNVAHLVLLDSNFSSMPKVVSEGRRVINNVQRVSTLFLTKTIFSFLLAIVAIVRKGVYPIETNQLVLIDYLVIGIPSFFLALEPNNRLVVGKFLWNILKAALPGALVVMINTLIIYAFEGALGMDQITLSTLIVISATVVSLTVLFRVSVPFNKMRRVLFFFMVTVFFLSIIFIPHFFDFSPFYHQDIYNRTPLTVPQILLLIVLAQATFPLMFVLSNLYGWTKAFIRSVLNKLADMQ</sequence>
<dbReference type="PANTHER" id="PTHR42861">
    <property type="entry name" value="CALCIUM-TRANSPORTING ATPASE"/>
    <property type="match status" value="1"/>
</dbReference>
<dbReference type="SFLD" id="SFLDF00027">
    <property type="entry name" value="p-type_atpase"/>
    <property type="match status" value="1"/>
</dbReference>
<dbReference type="SFLD" id="SFLDG00002">
    <property type="entry name" value="C1.7:_P-type_atpase_like"/>
    <property type="match status" value="1"/>
</dbReference>
<dbReference type="Gene3D" id="1.20.1110.10">
    <property type="entry name" value="Calcium-transporting ATPase, transmembrane domain"/>
    <property type="match status" value="1"/>
</dbReference>
<dbReference type="SUPFAM" id="SSF56784">
    <property type="entry name" value="HAD-like"/>
    <property type="match status" value="1"/>
</dbReference>
<reference evidence="9" key="1">
    <citation type="submission" date="2023-05" db="EMBL/GenBank/DDBJ databases">
        <title>Mariniplasma microaerophilum sp. nov., a novel anaerobic mollicute isolated from terrestrial mud volcano, Taman Peninsula, Russia.</title>
        <authorList>
            <person name="Khomyakova M.A."/>
            <person name="Merkel A.Y."/>
            <person name="Slobodkin A.I."/>
        </authorList>
    </citation>
    <scope>NUCLEOTIDE SEQUENCE</scope>
    <source>
        <strain evidence="9">M4Ah</strain>
    </source>
</reference>
<feature type="transmembrane region" description="Helical" evidence="7">
    <location>
        <begin position="725"/>
        <end position="742"/>
    </location>
</feature>